<dbReference type="AlphaFoldDB" id="A0A2U3QEA3"/>
<protein>
    <recommendedName>
        <fullName evidence="4">LysM domain-containing protein</fullName>
    </recommendedName>
</protein>
<accession>A0A2U3QEA3</accession>
<evidence type="ECO:0000256" key="1">
    <source>
        <dbReference type="SAM" id="MobiDB-lite"/>
    </source>
</evidence>
<dbReference type="Proteomes" id="UP000245125">
    <property type="component" value="Unassembled WGS sequence"/>
</dbReference>
<evidence type="ECO:0000313" key="3">
    <source>
        <dbReference type="Proteomes" id="UP000245125"/>
    </source>
</evidence>
<keyword evidence="3" id="KW-1185">Reference proteome</keyword>
<evidence type="ECO:0000313" key="2">
    <source>
        <dbReference type="EMBL" id="SPP99748.1"/>
    </source>
</evidence>
<reference evidence="3" key="1">
    <citation type="submission" date="2018-03" db="EMBL/GenBank/DDBJ databases">
        <authorList>
            <person name="Zecchin S."/>
        </authorList>
    </citation>
    <scope>NUCLEOTIDE SEQUENCE [LARGE SCALE GENOMIC DNA]</scope>
</reference>
<dbReference type="EMBL" id="OUUY01000015">
    <property type="protein sequence ID" value="SPP99748.1"/>
    <property type="molecule type" value="Genomic_DNA"/>
</dbReference>
<feature type="region of interest" description="Disordered" evidence="1">
    <location>
        <begin position="189"/>
        <end position="208"/>
    </location>
</feature>
<dbReference type="OrthoDB" id="2168082at2"/>
<organism evidence="2 3">
    <name type="scientific">Candidatus Sulfobium mesophilum</name>
    <dbReference type="NCBI Taxonomy" id="2016548"/>
    <lineage>
        <taxon>Bacteria</taxon>
        <taxon>Pseudomonadati</taxon>
        <taxon>Nitrospirota</taxon>
        <taxon>Nitrospiria</taxon>
        <taxon>Nitrospirales</taxon>
        <taxon>Nitrospiraceae</taxon>
        <taxon>Candidatus Sulfobium</taxon>
    </lineage>
</organism>
<name>A0A2U3QEA3_9BACT</name>
<evidence type="ECO:0008006" key="4">
    <source>
        <dbReference type="Google" id="ProtNLM"/>
    </source>
</evidence>
<dbReference type="InterPro" id="IPR045613">
    <property type="entry name" value="DUF6448"/>
</dbReference>
<gene>
    <name evidence="2" type="ORF">NBG4_1110004</name>
</gene>
<proteinExistence type="predicted"/>
<sequence length="208" mass="22858">MITKTALLEMTIVLVLCILIWGIPGNAGAHCDTLDGPVVTAAKIALEKGDVTPVLKWVRKNDEKEIKELFNKTLAVRKQGKEAKELADMYFFETLVRIHRVGEGAPYTGIKKEPAEPVILAADKALESGSADSLIKLVADAAAKGIRERFEHTKEAKKSAEESVGVGREFVAAYVEFTHYVERLHSDALSPSAHSKAQEGKNEQHHHH</sequence>
<feature type="compositionally biased region" description="Basic and acidic residues" evidence="1">
    <location>
        <begin position="196"/>
        <end position="208"/>
    </location>
</feature>
<dbReference type="Pfam" id="PF20046">
    <property type="entry name" value="DUF6448"/>
    <property type="match status" value="1"/>
</dbReference>